<reference evidence="3" key="1">
    <citation type="submission" date="2022-11" db="UniProtKB">
        <authorList>
            <consortium name="WormBaseParasite"/>
        </authorList>
    </citation>
    <scope>IDENTIFICATION</scope>
</reference>
<evidence type="ECO:0000313" key="3">
    <source>
        <dbReference type="WBParaSite" id="nRc.2.0.1.t02026-RA"/>
    </source>
</evidence>
<feature type="region of interest" description="Disordered" evidence="1">
    <location>
        <begin position="53"/>
        <end position="76"/>
    </location>
</feature>
<organism evidence="2 3">
    <name type="scientific">Romanomermis culicivorax</name>
    <name type="common">Nematode worm</name>
    <dbReference type="NCBI Taxonomy" id="13658"/>
    <lineage>
        <taxon>Eukaryota</taxon>
        <taxon>Metazoa</taxon>
        <taxon>Ecdysozoa</taxon>
        <taxon>Nematoda</taxon>
        <taxon>Enoplea</taxon>
        <taxon>Dorylaimia</taxon>
        <taxon>Mermithida</taxon>
        <taxon>Mermithoidea</taxon>
        <taxon>Mermithidae</taxon>
        <taxon>Romanomermis</taxon>
    </lineage>
</organism>
<evidence type="ECO:0000256" key="1">
    <source>
        <dbReference type="SAM" id="MobiDB-lite"/>
    </source>
</evidence>
<accession>A0A915HKD3</accession>
<dbReference type="WBParaSite" id="nRc.2.0.1.t02026-RA">
    <property type="protein sequence ID" value="nRc.2.0.1.t02026-RA"/>
    <property type="gene ID" value="nRc.2.0.1.g02026"/>
</dbReference>
<keyword evidence="2" id="KW-1185">Reference proteome</keyword>
<name>A0A915HKD3_ROMCU</name>
<evidence type="ECO:0000313" key="2">
    <source>
        <dbReference type="Proteomes" id="UP000887565"/>
    </source>
</evidence>
<dbReference type="Proteomes" id="UP000887565">
    <property type="component" value="Unplaced"/>
</dbReference>
<proteinExistence type="predicted"/>
<sequence length="127" mass="14026">MLGTLLMASHIGKSPCKSNKWMQIEQMDDQGRRHLHRNGVPQKDQKMAILSIDEGGGPKAQAPACSQQALGKPTRGSIQVRENGLLHNLRGLAKELALTVTPTNVVTQMIRYCQKKCGFRNRHPSSV</sequence>
<protein>
    <submittedName>
        <fullName evidence="3">Uncharacterized protein</fullName>
    </submittedName>
</protein>
<dbReference type="AlphaFoldDB" id="A0A915HKD3"/>